<accession>A0AAD9Q202</accession>
<dbReference type="EMBL" id="JARQWQ010000080">
    <property type="protein sequence ID" value="KAK2553089.1"/>
    <property type="molecule type" value="Genomic_DNA"/>
</dbReference>
<keyword evidence="2" id="KW-1185">Reference proteome</keyword>
<gene>
    <name evidence="1" type="ORF">P5673_025537</name>
</gene>
<organism evidence="1 2">
    <name type="scientific">Acropora cervicornis</name>
    <name type="common">Staghorn coral</name>
    <dbReference type="NCBI Taxonomy" id="6130"/>
    <lineage>
        <taxon>Eukaryota</taxon>
        <taxon>Metazoa</taxon>
        <taxon>Cnidaria</taxon>
        <taxon>Anthozoa</taxon>
        <taxon>Hexacorallia</taxon>
        <taxon>Scleractinia</taxon>
        <taxon>Astrocoeniina</taxon>
        <taxon>Acroporidae</taxon>
        <taxon>Acropora</taxon>
    </lineage>
</organism>
<proteinExistence type="predicted"/>
<dbReference type="AlphaFoldDB" id="A0AAD9Q202"/>
<reference evidence="1" key="1">
    <citation type="journal article" date="2023" name="G3 (Bethesda)">
        <title>Whole genome assembly and annotation of the endangered Caribbean coral Acropora cervicornis.</title>
        <authorList>
            <person name="Selwyn J.D."/>
            <person name="Vollmer S.V."/>
        </authorList>
    </citation>
    <scope>NUCLEOTIDE SEQUENCE</scope>
    <source>
        <strain evidence="1">K2</strain>
    </source>
</reference>
<comment type="caution">
    <text evidence="1">The sequence shown here is derived from an EMBL/GenBank/DDBJ whole genome shotgun (WGS) entry which is preliminary data.</text>
</comment>
<protein>
    <submittedName>
        <fullName evidence="1">Uncharacterized protein</fullName>
    </submittedName>
</protein>
<sequence>MPQIECSHGHISVANDLRSSYHMDKHATLDSVRCAHDQGNSAIIGVVVVEYILFAETNCGGNQVSSDSRFLQFLKKFIDRREDMATRWLTIHRAVSM</sequence>
<dbReference type="Proteomes" id="UP001249851">
    <property type="component" value="Unassembled WGS sequence"/>
</dbReference>
<name>A0AAD9Q202_ACRCE</name>
<reference evidence="1" key="2">
    <citation type="journal article" date="2023" name="Science">
        <title>Genomic signatures of disease resistance in endangered staghorn corals.</title>
        <authorList>
            <person name="Vollmer S.V."/>
            <person name="Selwyn J.D."/>
            <person name="Despard B.A."/>
            <person name="Roesel C.L."/>
        </authorList>
    </citation>
    <scope>NUCLEOTIDE SEQUENCE</scope>
    <source>
        <strain evidence="1">K2</strain>
    </source>
</reference>
<evidence type="ECO:0000313" key="2">
    <source>
        <dbReference type="Proteomes" id="UP001249851"/>
    </source>
</evidence>
<evidence type="ECO:0000313" key="1">
    <source>
        <dbReference type="EMBL" id="KAK2553089.1"/>
    </source>
</evidence>